<evidence type="ECO:0000313" key="3">
    <source>
        <dbReference type="Proteomes" id="UP001550348"/>
    </source>
</evidence>
<proteinExistence type="predicted"/>
<evidence type="ECO:0000313" key="2">
    <source>
        <dbReference type="EMBL" id="MEU0155618.1"/>
    </source>
</evidence>
<dbReference type="Proteomes" id="UP001550348">
    <property type="component" value="Unassembled WGS sequence"/>
</dbReference>
<organism evidence="2 3">
    <name type="scientific">Micromonospora fulviviridis</name>
    <dbReference type="NCBI Taxonomy" id="47860"/>
    <lineage>
        <taxon>Bacteria</taxon>
        <taxon>Bacillati</taxon>
        <taxon>Actinomycetota</taxon>
        <taxon>Actinomycetes</taxon>
        <taxon>Micromonosporales</taxon>
        <taxon>Micromonosporaceae</taxon>
        <taxon>Micromonospora</taxon>
    </lineage>
</organism>
<feature type="region of interest" description="Disordered" evidence="1">
    <location>
        <begin position="41"/>
        <end position="60"/>
    </location>
</feature>
<name>A0ABV2VS41_9ACTN</name>
<dbReference type="EMBL" id="JBEXRX010000117">
    <property type="protein sequence ID" value="MEU0155618.1"/>
    <property type="molecule type" value="Genomic_DNA"/>
</dbReference>
<accession>A0ABV2VS41</accession>
<dbReference type="RefSeq" id="WP_355667196.1">
    <property type="nucleotide sequence ID" value="NZ_JBEXRX010000117.1"/>
</dbReference>
<gene>
    <name evidence="2" type="ORF">ABZ071_27700</name>
</gene>
<reference evidence="2 3" key="1">
    <citation type="submission" date="2024-06" db="EMBL/GenBank/DDBJ databases">
        <title>The Natural Products Discovery Center: Release of the First 8490 Sequenced Strains for Exploring Actinobacteria Biosynthetic Diversity.</title>
        <authorList>
            <person name="Kalkreuter E."/>
            <person name="Kautsar S.A."/>
            <person name="Yang D."/>
            <person name="Bader C.D."/>
            <person name="Teijaro C.N."/>
            <person name="Fluegel L."/>
            <person name="Davis C.M."/>
            <person name="Simpson J.R."/>
            <person name="Lauterbach L."/>
            <person name="Steele A.D."/>
            <person name="Gui C."/>
            <person name="Meng S."/>
            <person name="Li G."/>
            <person name="Viehrig K."/>
            <person name="Ye F."/>
            <person name="Su P."/>
            <person name="Kiefer A.F."/>
            <person name="Nichols A."/>
            <person name="Cepeda A.J."/>
            <person name="Yan W."/>
            <person name="Fan B."/>
            <person name="Jiang Y."/>
            <person name="Adhikari A."/>
            <person name="Zheng C.-J."/>
            <person name="Schuster L."/>
            <person name="Cowan T.M."/>
            <person name="Smanski M.J."/>
            <person name="Chevrette M.G."/>
            <person name="De Carvalho L.P.S."/>
            <person name="Shen B."/>
        </authorList>
    </citation>
    <scope>NUCLEOTIDE SEQUENCE [LARGE SCALE GENOMIC DNA]</scope>
    <source>
        <strain evidence="2 3">NPDC006286</strain>
    </source>
</reference>
<protein>
    <submittedName>
        <fullName evidence="2">DUF5131 family protein</fullName>
    </submittedName>
</protein>
<sequence length="60" mass="6528">MADTSIEWATAVWNPTTGCDRVSPGCDKCYALTMARRLKAMGSPKYQHDATRPRPGRGSG</sequence>
<comment type="caution">
    <text evidence="2">The sequence shown here is derived from an EMBL/GenBank/DDBJ whole genome shotgun (WGS) entry which is preliminary data.</text>
</comment>
<keyword evidence="3" id="KW-1185">Reference proteome</keyword>
<dbReference type="Pfam" id="PF07505">
    <property type="entry name" value="DUF5131"/>
    <property type="match status" value="1"/>
</dbReference>
<evidence type="ECO:0000256" key="1">
    <source>
        <dbReference type="SAM" id="MobiDB-lite"/>
    </source>
</evidence>
<dbReference type="InterPro" id="IPR011101">
    <property type="entry name" value="DUF5131"/>
</dbReference>